<dbReference type="GO" id="GO:0003677">
    <property type="term" value="F:DNA binding"/>
    <property type="evidence" value="ECO:0007669"/>
    <property type="project" value="InterPro"/>
</dbReference>
<feature type="domain" description="Helicase ATP-binding" evidence="1">
    <location>
        <begin position="222"/>
        <end position="374"/>
    </location>
</feature>
<dbReference type="GO" id="GO:0005524">
    <property type="term" value="F:ATP binding"/>
    <property type="evidence" value="ECO:0007669"/>
    <property type="project" value="InterPro"/>
</dbReference>
<evidence type="ECO:0000313" key="3">
    <source>
        <dbReference type="EMBL" id="GGG14876.1"/>
    </source>
</evidence>
<reference evidence="3" key="1">
    <citation type="journal article" date="2014" name="Int. J. Syst. Evol. Microbiol.">
        <title>Complete genome sequence of Corynebacterium casei LMG S-19264T (=DSM 44701T), isolated from a smear-ripened cheese.</title>
        <authorList>
            <consortium name="US DOE Joint Genome Institute (JGI-PGF)"/>
            <person name="Walter F."/>
            <person name="Albersmeier A."/>
            <person name="Kalinowski J."/>
            <person name="Ruckert C."/>
        </authorList>
    </citation>
    <scope>NUCLEOTIDE SEQUENCE</scope>
    <source>
        <strain evidence="3">CGMCC 1.15760</strain>
    </source>
</reference>
<dbReference type="InterPro" id="IPR006935">
    <property type="entry name" value="Helicase/UvrB_N"/>
</dbReference>
<dbReference type="PANTHER" id="PTHR47396:SF1">
    <property type="entry name" value="ATP-DEPENDENT HELICASE IRC3-RELATED"/>
    <property type="match status" value="1"/>
</dbReference>
<dbReference type="InterPro" id="IPR058403">
    <property type="entry name" value="DUF8090"/>
</dbReference>
<dbReference type="Pfam" id="PF04851">
    <property type="entry name" value="ResIII"/>
    <property type="match status" value="1"/>
</dbReference>
<dbReference type="EMBL" id="BMJT01000002">
    <property type="protein sequence ID" value="GGG14876.1"/>
    <property type="molecule type" value="Genomic_DNA"/>
</dbReference>
<keyword evidence="4" id="KW-1185">Reference proteome</keyword>
<dbReference type="Gene3D" id="3.40.50.300">
    <property type="entry name" value="P-loop containing nucleotide triphosphate hydrolases"/>
    <property type="match status" value="2"/>
</dbReference>
<reference evidence="3" key="2">
    <citation type="submission" date="2020-09" db="EMBL/GenBank/DDBJ databases">
        <authorList>
            <person name="Sun Q."/>
            <person name="Zhou Y."/>
        </authorList>
    </citation>
    <scope>NUCLEOTIDE SEQUENCE</scope>
    <source>
        <strain evidence="3">CGMCC 1.15760</strain>
    </source>
</reference>
<dbReference type="Proteomes" id="UP000616608">
    <property type="component" value="Unassembled WGS sequence"/>
</dbReference>
<evidence type="ECO:0000259" key="1">
    <source>
        <dbReference type="PROSITE" id="PS51192"/>
    </source>
</evidence>
<dbReference type="SMART" id="SM00487">
    <property type="entry name" value="DEXDc"/>
    <property type="match status" value="1"/>
</dbReference>
<dbReference type="InterPro" id="IPR001650">
    <property type="entry name" value="Helicase_C-like"/>
</dbReference>
<dbReference type="CDD" id="cd09204">
    <property type="entry name" value="PLDc_N_DEXD_b2"/>
    <property type="match status" value="1"/>
</dbReference>
<gene>
    <name evidence="3" type="ORF">GCM10007425_06450</name>
</gene>
<keyword evidence="3" id="KW-0347">Helicase</keyword>
<dbReference type="GO" id="GO:0016787">
    <property type="term" value="F:hydrolase activity"/>
    <property type="evidence" value="ECO:0007669"/>
    <property type="project" value="InterPro"/>
</dbReference>
<dbReference type="Pfam" id="PF26350">
    <property type="entry name" value="DUF8090"/>
    <property type="match status" value="1"/>
</dbReference>
<dbReference type="Gene3D" id="3.30.870.10">
    <property type="entry name" value="Endonuclease Chain A"/>
    <property type="match status" value="1"/>
</dbReference>
<dbReference type="SUPFAM" id="SSF56024">
    <property type="entry name" value="Phospholipase D/nuclease"/>
    <property type="match status" value="1"/>
</dbReference>
<dbReference type="InterPro" id="IPR021835">
    <property type="entry name" value="DUF3427"/>
</dbReference>
<proteinExistence type="predicted"/>
<sequence>MEQQINAALQRGFIDQDYSAWQKHRPLVLNNKEHIMLPTLLEELRTCRTFMFSVAFITESGLMMLKSVLYDLHHKGVKGKILTSTYLQFNQPKVFSELLKLPNVAVRVTDEEGFHAKGYIFQRADYYSLIVGSSNLTAQALKKNYEWNVRLSSMENGELIQSFLTQFNTIWQNAKHITPEWINQYKKAYQPNVLSKVVIEPHAHAYIMPNRMQQTALREIQQLRKNGEKRGLVISATGTGKTYLSAFAVREANPKRLLFVVHREQILQKAIADYRAIIGGYEGDFALLTGHDKNYDATYTFATIQTLAQDTVLQRFAQDHFDYIIIDEVHRAGATTYHKVLDYFKPDFLLGMTATPERTDQFNVFALFDYNVAYEIRLQEALQEDLLCPFHYFGVTDYEKNGETICEQTPIQQLTADERVHYMLEKASYYGFSGEFIKGLIFCSSKQEAYILAEKMRKCNIEAYALTGEDSQEQRQEVIQQLVAGKIAYILTVDIFNEGIDIPEINQIIMLRQTTSSIVFIQQLGRGLRKHPQKDFVTIIDFIGNYKNNYLIPTALAGDQSLNKDNALRHTMETQYIEGVSTINFEEIAQQRIFDAIHTTNLHALKNIKEAYLQLKQRLNHIPSLTEFMQYHSIDPETIMIDHLHYVAFLQRINEIEVSLTKQEEAMLTFMSQELLNGKRIHEVQLLSLLIENKQVSKETLLAKLEGYDCSLATLQSVERVLMLLFYTKAERKKYGNQPYIEKQKEQYQLSDHTEKILENKQVLDAVKDILQVAILKNKQYEHDKPLTIGKKYTRKDVCRLLNWEQDETSTMYGYKTKANTTPLFITYNKDESLESSVLYGDQLINDHRLLWYSRANRKRTSKELAPILHHTSTIHIFIKKQDKDKDYYYLGQGKLEDQSVCEEEAVDKQNKSVPIVKMEFNLTTVIKESVYHYLTHSIK</sequence>
<keyword evidence="3" id="KW-0378">Hydrolase</keyword>
<dbReference type="PROSITE" id="PS51192">
    <property type="entry name" value="HELICASE_ATP_BIND_1"/>
    <property type="match status" value="1"/>
</dbReference>
<evidence type="ECO:0000313" key="4">
    <source>
        <dbReference type="Proteomes" id="UP000616608"/>
    </source>
</evidence>
<dbReference type="PANTHER" id="PTHR47396">
    <property type="entry name" value="TYPE I RESTRICTION ENZYME ECOKI R PROTEIN"/>
    <property type="match status" value="1"/>
</dbReference>
<name>A0A917FZ47_9BACI</name>
<dbReference type="RefSeq" id="WP_188613579.1">
    <property type="nucleotide sequence ID" value="NZ_BMJT01000002.1"/>
</dbReference>
<dbReference type="InterPro" id="IPR050742">
    <property type="entry name" value="Helicase_Restrict-Modif_Enz"/>
</dbReference>
<dbReference type="CDD" id="cd18799">
    <property type="entry name" value="SF2_C_EcoAI-like"/>
    <property type="match status" value="1"/>
</dbReference>
<dbReference type="Pfam" id="PF11907">
    <property type="entry name" value="DUF3427"/>
    <property type="match status" value="1"/>
</dbReference>
<accession>A0A917FZ47</accession>
<keyword evidence="3" id="KW-0067">ATP-binding</keyword>
<dbReference type="AlphaFoldDB" id="A0A917FZ47"/>
<evidence type="ECO:0000259" key="2">
    <source>
        <dbReference type="PROSITE" id="PS51194"/>
    </source>
</evidence>
<dbReference type="InterPro" id="IPR027417">
    <property type="entry name" value="P-loop_NTPase"/>
</dbReference>
<comment type="caution">
    <text evidence="3">The sequence shown here is derived from an EMBL/GenBank/DDBJ whole genome shotgun (WGS) entry which is preliminary data.</text>
</comment>
<organism evidence="3 4">
    <name type="scientific">Lysinibacillus alkalisoli</name>
    <dbReference type="NCBI Taxonomy" id="1911548"/>
    <lineage>
        <taxon>Bacteria</taxon>
        <taxon>Bacillati</taxon>
        <taxon>Bacillota</taxon>
        <taxon>Bacilli</taxon>
        <taxon>Bacillales</taxon>
        <taxon>Bacillaceae</taxon>
        <taxon>Lysinibacillus</taxon>
    </lineage>
</organism>
<dbReference type="PROSITE" id="PS51194">
    <property type="entry name" value="HELICASE_CTER"/>
    <property type="match status" value="1"/>
</dbReference>
<dbReference type="InterPro" id="IPR014001">
    <property type="entry name" value="Helicase_ATP-bd"/>
</dbReference>
<protein>
    <submittedName>
        <fullName evidence="3">Helicase</fullName>
    </submittedName>
</protein>
<dbReference type="SMART" id="SM00490">
    <property type="entry name" value="HELICc"/>
    <property type="match status" value="1"/>
</dbReference>
<keyword evidence="3" id="KW-0547">Nucleotide-binding</keyword>
<dbReference type="Pfam" id="PF00271">
    <property type="entry name" value="Helicase_C"/>
    <property type="match status" value="1"/>
</dbReference>
<dbReference type="GO" id="GO:0005829">
    <property type="term" value="C:cytosol"/>
    <property type="evidence" value="ECO:0007669"/>
    <property type="project" value="TreeGrafter"/>
</dbReference>
<dbReference type="GO" id="GO:0004386">
    <property type="term" value="F:helicase activity"/>
    <property type="evidence" value="ECO:0007669"/>
    <property type="project" value="UniProtKB-KW"/>
</dbReference>
<dbReference type="SUPFAM" id="SSF52540">
    <property type="entry name" value="P-loop containing nucleoside triphosphate hydrolases"/>
    <property type="match status" value="1"/>
</dbReference>
<dbReference type="Pfam" id="PF13091">
    <property type="entry name" value="PLDc_2"/>
    <property type="match status" value="1"/>
</dbReference>
<dbReference type="InterPro" id="IPR025202">
    <property type="entry name" value="PLD-like_dom"/>
</dbReference>
<feature type="domain" description="Helicase C-terminal" evidence="2">
    <location>
        <begin position="415"/>
        <end position="591"/>
    </location>
</feature>
<dbReference type="CDD" id="cd18032">
    <property type="entry name" value="DEXHc_RE_I_III_res"/>
    <property type="match status" value="1"/>
</dbReference>